<protein>
    <submittedName>
        <fullName evidence="4 5">Uncharacterized protein LOC112682116</fullName>
    </submittedName>
</protein>
<organism evidence="3 4">
    <name type="scientific">Sipha flava</name>
    <name type="common">yellow sugarcane aphid</name>
    <dbReference type="NCBI Taxonomy" id="143950"/>
    <lineage>
        <taxon>Eukaryota</taxon>
        <taxon>Metazoa</taxon>
        <taxon>Ecdysozoa</taxon>
        <taxon>Arthropoda</taxon>
        <taxon>Hexapoda</taxon>
        <taxon>Insecta</taxon>
        <taxon>Pterygota</taxon>
        <taxon>Neoptera</taxon>
        <taxon>Paraneoptera</taxon>
        <taxon>Hemiptera</taxon>
        <taxon>Sternorrhyncha</taxon>
        <taxon>Aphidomorpha</taxon>
        <taxon>Aphidoidea</taxon>
        <taxon>Aphididae</taxon>
        <taxon>Sipha</taxon>
    </lineage>
</organism>
<evidence type="ECO:0000313" key="4">
    <source>
        <dbReference type="RefSeq" id="XP_025408396.1"/>
    </source>
</evidence>
<reference evidence="4 5" key="1">
    <citation type="submission" date="2025-04" db="UniProtKB">
        <authorList>
            <consortium name="RefSeq"/>
        </authorList>
    </citation>
    <scope>IDENTIFICATION</scope>
    <source>
        <tissue evidence="4 5">Whole body</tissue>
    </source>
</reference>
<sequence length="402" mass="46168">MNMFRIVALISALCINGNLAFTSGDDKFIKKYAMMKVYENCFGQEVIKEVRKEMKIATAKCNGNIPMSVPTPSIGSLKLAMGPISAHEFGSIHQQQQQHQTKPQEETPYSKTQQPSIDISKLQQAILAGYNKHLQQQSSSQPYSQSASAAVQSQQQQQQQYIKPWTSGSSSSFLDQQPYMTNALFYPPNPVSNTGNDIYLPRISNIPQQPYSSVYPMMQAGQMYQPYYQPFFPTHRTSRVGGFDVRNQMDTMAAKMTGKIRNVTCVMQELGYLNQNMEPDYENMNDRVMRLPIAEELKQDMVDGITYCKKFSMCVPDERKDKFAKELVRPMFFFKCYKHKKLESCIMKDIRDRYTAEEFGEDNIVASERSMRSPHYLEDDTIEQTVFDYIYGEKSIDLDVLL</sequence>
<accession>A0A8B8FCS1</accession>
<evidence type="ECO:0000313" key="5">
    <source>
        <dbReference type="RefSeq" id="XP_025408397.1"/>
    </source>
</evidence>
<feature type="chain" id="PRO_5044666541" evidence="2">
    <location>
        <begin position="21"/>
        <end position="402"/>
    </location>
</feature>
<keyword evidence="2" id="KW-0732">Signal</keyword>
<evidence type="ECO:0000256" key="1">
    <source>
        <dbReference type="SAM" id="MobiDB-lite"/>
    </source>
</evidence>
<proteinExistence type="predicted"/>
<dbReference type="RefSeq" id="XP_025408397.1">
    <property type="nucleotide sequence ID" value="XM_025552612.1"/>
</dbReference>
<dbReference type="OrthoDB" id="8176709at2759"/>
<gene>
    <name evidence="4 5" type="primary">LOC112682116</name>
</gene>
<dbReference type="GeneID" id="112682116"/>
<dbReference type="RefSeq" id="XP_025408396.1">
    <property type="nucleotide sequence ID" value="XM_025552611.1"/>
</dbReference>
<feature type="region of interest" description="Disordered" evidence="1">
    <location>
        <begin position="90"/>
        <end position="115"/>
    </location>
</feature>
<evidence type="ECO:0000256" key="2">
    <source>
        <dbReference type="SAM" id="SignalP"/>
    </source>
</evidence>
<dbReference type="AlphaFoldDB" id="A0A8B8FCS1"/>
<dbReference type="Proteomes" id="UP000694846">
    <property type="component" value="Unplaced"/>
</dbReference>
<feature type="signal peptide" evidence="2">
    <location>
        <begin position="1"/>
        <end position="20"/>
    </location>
</feature>
<evidence type="ECO:0000313" key="3">
    <source>
        <dbReference type="Proteomes" id="UP000694846"/>
    </source>
</evidence>
<keyword evidence="3" id="KW-1185">Reference proteome</keyword>
<name>A0A8B8FCS1_9HEMI</name>